<dbReference type="AlphaFoldDB" id="A0A915KIK8"/>
<feature type="region of interest" description="Disordered" evidence="1">
    <location>
        <begin position="134"/>
        <end position="172"/>
    </location>
</feature>
<feature type="chain" id="PRO_5037825907" evidence="3">
    <location>
        <begin position="19"/>
        <end position="214"/>
    </location>
</feature>
<proteinExistence type="predicted"/>
<dbReference type="WBParaSite" id="nRc.2.0.1.t38665-RA">
    <property type="protein sequence ID" value="nRc.2.0.1.t38665-RA"/>
    <property type="gene ID" value="nRc.2.0.1.g38665"/>
</dbReference>
<feature type="region of interest" description="Disordered" evidence="1">
    <location>
        <begin position="57"/>
        <end position="83"/>
    </location>
</feature>
<keyword evidence="4" id="KW-1185">Reference proteome</keyword>
<sequence length="214" mass="22714">MQISSLIVYTLSVILVFGAQKSYPKKLRLNRLHGTGSWPFSNVDSILRRLVRDIDPANDTSQNAEPSGANGISENATESNKERNQRLLVSGDNLDDAVENADNSVTPKKLKKWITTTTENQDDSGVQDFALTSDSSEAASGGGEEETESGTDNSSAAPSQDEGSTHAASKAEEKHASSSPLLFIGVGVAIFVVIIVVVVIIIVRSKKTAGAVKV</sequence>
<keyword evidence="2" id="KW-1133">Transmembrane helix</keyword>
<evidence type="ECO:0000256" key="2">
    <source>
        <dbReference type="SAM" id="Phobius"/>
    </source>
</evidence>
<keyword evidence="2" id="KW-0472">Membrane</keyword>
<evidence type="ECO:0000313" key="4">
    <source>
        <dbReference type="Proteomes" id="UP000887565"/>
    </source>
</evidence>
<keyword evidence="3" id="KW-0732">Signal</keyword>
<feature type="transmembrane region" description="Helical" evidence="2">
    <location>
        <begin position="181"/>
        <end position="203"/>
    </location>
</feature>
<reference evidence="5" key="1">
    <citation type="submission" date="2022-11" db="UniProtKB">
        <authorList>
            <consortium name="WormBaseParasite"/>
        </authorList>
    </citation>
    <scope>IDENTIFICATION</scope>
</reference>
<accession>A0A915KIK8</accession>
<protein>
    <submittedName>
        <fullName evidence="5">Uncharacterized protein</fullName>
    </submittedName>
</protein>
<name>A0A915KIK8_ROMCU</name>
<keyword evidence="2" id="KW-0812">Transmembrane</keyword>
<evidence type="ECO:0000256" key="1">
    <source>
        <dbReference type="SAM" id="MobiDB-lite"/>
    </source>
</evidence>
<organism evidence="4 5">
    <name type="scientific">Romanomermis culicivorax</name>
    <name type="common">Nematode worm</name>
    <dbReference type="NCBI Taxonomy" id="13658"/>
    <lineage>
        <taxon>Eukaryota</taxon>
        <taxon>Metazoa</taxon>
        <taxon>Ecdysozoa</taxon>
        <taxon>Nematoda</taxon>
        <taxon>Enoplea</taxon>
        <taxon>Dorylaimia</taxon>
        <taxon>Mermithida</taxon>
        <taxon>Mermithoidea</taxon>
        <taxon>Mermithidae</taxon>
        <taxon>Romanomermis</taxon>
    </lineage>
</organism>
<feature type="compositionally biased region" description="Polar residues" evidence="1">
    <location>
        <begin position="58"/>
        <end position="78"/>
    </location>
</feature>
<evidence type="ECO:0000256" key="3">
    <source>
        <dbReference type="SAM" id="SignalP"/>
    </source>
</evidence>
<feature type="signal peptide" evidence="3">
    <location>
        <begin position="1"/>
        <end position="18"/>
    </location>
</feature>
<evidence type="ECO:0000313" key="5">
    <source>
        <dbReference type="WBParaSite" id="nRc.2.0.1.t38665-RA"/>
    </source>
</evidence>
<dbReference type="Proteomes" id="UP000887565">
    <property type="component" value="Unplaced"/>
</dbReference>